<protein>
    <submittedName>
        <fullName evidence="1">Uncharacterized protein</fullName>
    </submittedName>
</protein>
<name>A0A150G5K1_GONPE</name>
<sequence>MEAPAVQRLRWELLEQVAASVPAVDGGGGGGRSGEVGGGAGGLGAARSALWPLLLLAHAGPPSIGTGRMVQLEVIAFMAAAAAVPGWQLPGFGCSSPRPAGSDHRTDLSPGAWQEAVALAARVMAAFCAHAKSLVARSKAAPAAGEAYVAAAIATGDATGAGGAAAVAAAVLRAPLATAARLRGAALALVRGAPTVQAPAAAAAPVAAEAAVDLARELLVLHTWHLRFLRAAAEVLPAAATEYAHVASEGI</sequence>
<proteinExistence type="predicted"/>
<gene>
    <name evidence="1" type="ORF">GPECTOR_58g581</name>
</gene>
<accession>A0A150G5K1</accession>
<comment type="caution">
    <text evidence="1">The sequence shown here is derived from an EMBL/GenBank/DDBJ whole genome shotgun (WGS) entry which is preliminary data.</text>
</comment>
<reference evidence="2" key="1">
    <citation type="journal article" date="2016" name="Nat. Commun.">
        <title>The Gonium pectorale genome demonstrates co-option of cell cycle regulation during the evolution of multicellularity.</title>
        <authorList>
            <person name="Hanschen E.R."/>
            <person name="Marriage T.N."/>
            <person name="Ferris P.J."/>
            <person name="Hamaji T."/>
            <person name="Toyoda A."/>
            <person name="Fujiyama A."/>
            <person name="Neme R."/>
            <person name="Noguchi H."/>
            <person name="Minakuchi Y."/>
            <person name="Suzuki M."/>
            <person name="Kawai-Toyooka H."/>
            <person name="Smith D.R."/>
            <person name="Sparks H."/>
            <person name="Anderson J."/>
            <person name="Bakaric R."/>
            <person name="Luria V."/>
            <person name="Karger A."/>
            <person name="Kirschner M.W."/>
            <person name="Durand P.M."/>
            <person name="Michod R.E."/>
            <person name="Nozaki H."/>
            <person name="Olson B.J."/>
        </authorList>
    </citation>
    <scope>NUCLEOTIDE SEQUENCE [LARGE SCALE GENOMIC DNA]</scope>
    <source>
        <strain evidence="2">NIES-2863</strain>
    </source>
</reference>
<organism evidence="1 2">
    <name type="scientific">Gonium pectorale</name>
    <name type="common">Green alga</name>
    <dbReference type="NCBI Taxonomy" id="33097"/>
    <lineage>
        <taxon>Eukaryota</taxon>
        <taxon>Viridiplantae</taxon>
        <taxon>Chlorophyta</taxon>
        <taxon>core chlorophytes</taxon>
        <taxon>Chlorophyceae</taxon>
        <taxon>CS clade</taxon>
        <taxon>Chlamydomonadales</taxon>
        <taxon>Volvocaceae</taxon>
        <taxon>Gonium</taxon>
    </lineage>
</organism>
<keyword evidence="2" id="KW-1185">Reference proteome</keyword>
<dbReference type="Proteomes" id="UP000075714">
    <property type="component" value="Unassembled WGS sequence"/>
</dbReference>
<dbReference type="EMBL" id="LSYV01000059">
    <property type="protein sequence ID" value="KXZ45132.1"/>
    <property type="molecule type" value="Genomic_DNA"/>
</dbReference>
<evidence type="ECO:0000313" key="1">
    <source>
        <dbReference type="EMBL" id="KXZ45132.1"/>
    </source>
</evidence>
<dbReference type="AlphaFoldDB" id="A0A150G5K1"/>
<evidence type="ECO:0000313" key="2">
    <source>
        <dbReference type="Proteomes" id="UP000075714"/>
    </source>
</evidence>